<name>A0A9P6Z1S3_9FUNG</name>
<reference evidence="2 3" key="1">
    <citation type="journal article" date="2020" name="Microb. Genom.">
        <title>Genetic diversity of clinical and environmental Mucorales isolates obtained from an investigation of mucormycosis cases among solid organ transplant recipients.</title>
        <authorList>
            <person name="Nguyen M.H."/>
            <person name="Kaul D."/>
            <person name="Muto C."/>
            <person name="Cheng S.J."/>
            <person name="Richter R.A."/>
            <person name="Bruno V.M."/>
            <person name="Liu G."/>
            <person name="Beyhan S."/>
            <person name="Sundermann A.J."/>
            <person name="Mounaud S."/>
            <person name="Pasculle A.W."/>
            <person name="Nierman W.C."/>
            <person name="Driscoll E."/>
            <person name="Cumbie R."/>
            <person name="Clancy C.J."/>
            <person name="Dupont C.L."/>
        </authorList>
    </citation>
    <scope>NUCLEOTIDE SEQUENCE [LARGE SCALE GENOMIC DNA]</scope>
    <source>
        <strain evidence="2 3">GL24</strain>
    </source>
</reference>
<keyword evidence="3" id="KW-1185">Reference proteome</keyword>
<organism evidence="2 3">
    <name type="scientific">Rhizopus delemar</name>
    <dbReference type="NCBI Taxonomy" id="936053"/>
    <lineage>
        <taxon>Eukaryota</taxon>
        <taxon>Fungi</taxon>
        <taxon>Fungi incertae sedis</taxon>
        <taxon>Mucoromycota</taxon>
        <taxon>Mucoromycotina</taxon>
        <taxon>Mucoromycetes</taxon>
        <taxon>Mucorales</taxon>
        <taxon>Mucorineae</taxon>
        <taxon>Rhizopodaceae</taxon>
        <taxon>Rhizopus</taxon>
    </lineage>
</organism>
<accession>A0A9P6Z1S3</accession>
<evidence type="ECO:0000313" key="2">
    <source>
        <dbReference type="EMBL" id="KAG1569016.1"/>
    </source>
</evidence>
<dbReference type="EMBL" id="JAANIU010001015">
    <property type="protein sequence ID" value="KAG1569016.1"/>
    <property type="molecule type" value="Genomic_DNA"/>
</dbReference>
<gene>
    <name evidence="2" type="ORF">G6F50_006760</name>
</gene>
<dbReference type="OMA" id="CEWRKRI"/>
<evidence type="ECO:0000256" key="1">
    <source>
        <dbReference type="SAM" id="MobiDB-lite"/>
    </source>
</evidence>
<proteinExistence type="predicted"/>
<feature type="compositionally biased region" description="Low complexity" evidence="1">
    <location>
        <begin position="7"/>
        <end position="19"/>
    </location>
</feature>
<dbReference type="Proteomes" id="UP000740926">
    <property type="component" value="Unassembled WGS sequence"/>
</dbReference>
<dbReference type="AlphaFoldDB" id="A0A9P6Z1S3"/>
<comment type="caution">
    <text evidence="2">The sequence shown here is derived from an EMBL/GenBank/DDBJ whole genome shotgun (WGS) entry which is preliminary data.</text>
</comment>
<protein>
    <submittedName>
        <fullName evidence="2">Uncharacterized protein</fullName>
    </submittedName>
</protein>
<evidence type="ECO:0000313" key="3">
    <source>
        <dbReference type="Proteomes" id="UP000740926"/>
    </source>
</evidence>
<feature type="region of interest" description="Disordered" evidence="1">
    <location>
        <begin position="1"/>
        <end position="23"/>
    </location>
</feature>
<sequence>MSSVQKTTTSTTTISTPTPKDQSKLSKFLLDPWSTAKVAIPSAACSLILYKTCVSKASLRELTLSLTALNAIWFATITNVGFLETPLLAAVPSLDEWQKVDICRHRISWMNKLETKVSLVNLGLLISWNDRIVKNNGFVDNMLKAAAVAPIAITVIQSAYFTPRLNKRAIQIGRGETMTEGVYDHQSPPLTGLVGYMALDAIKVAALAVAGLRFGLMLKN</sequence>